<dbReference type="EMBL" id="BSXT01000878">
    <property type="protein sequence ID" value="GMF35624.1"/>
    <property type="molecule type" value="Genomic_DNA"/>
</dbReference>
<gene>
    <name evidence="1" type="ORF">Pfra01_000947800</name>
</gene>
<dbReference type="Proteomes" id="UP001165121">
    <property type="component" value="Unassembled WGS sequence"/>
</dbReference>
<accession>A0A9W7CLZ5</accession>
<evidence type="ECO:0000313" key="1">
    <source>
        <dbReference type="EMBL" id="GMF35624.1"/>
    </source>
</evidence>
<reference evidence="1" key="1">
    <citation type="submission" date="2023-04" db="EMBL/GenBank/DDBJ databases">
        <title>Phytophthora fragariaefolia NBRC 109709.</title>
        <authorList>
            <person name="Ichikawa N."/>
            <person name="Sato H."/>
            <person name="Tonouchi N."/>
        </authorList>
    </citation>
    <scope>NUCLEOTIDE SEQUENCE</scope>
    <source>
        <strain evidence="1">NBRC 109709</strain>
    </source>
</reference>
<keyword evidence="2" id="KW-1185">Reference proteome</keyword>
<proteinExistence type="predicted"/>
<sequence length="171" mass="18963">MAAEWFTIVFSDRSKKEINMLTLKVRAVMINVAKRSTGQKRSQVDSTSLEPDNCFYCFEDGIRKKDCPAMGLDRDPKSAAGALLLSNIQIAPSAKKKRVMAVKKGAASKKKNTNGSNITTAEAHAYDRQLAKAIEDADELAYDENVPVRVGEEIEGNVFNPMDIDDKIRKH</sequence>
<name>A0A9W7CLZ5_9STRA</name>
<dbReference type="AlphaFoldDB" id="A0A9W7CLZ5"/>
<dbReference type="OrthoDB" id="125567at2759"/>
<evidence type="ECO:0000313" key="2">
    <source>
        <dbReference type="Proteomes" id="UP001165121"/>
    </source>
</evidence>
<organism evidence="1 2">
    <name type="scientific">Phytophthora fragariaefolia</name>
    <dbReference type="NCBI Taxonomy" id="1490495"/>
    <lineage>
        <taxon>Eukaryota</taxon>
        <taxon>Sar</taxon>
        <taxon>Stramenopiles</taxon>
        <taxon>Oomycota</taxon>
        <taxon>Peronosporomycetes</taxon>
        <taxon>Peronosporales</taxon>
        <taxon>Peronosporaceae</taxon>
        <taxon>Phytophthora</taxon>
    </lineage>
</organism>
<protein>
    <submittedName>
        <fullName evidence="1">Unnamed protein product</fullName>
    </submittedName>
</protein>
<comment type="caution">
    <text evidence="1">The sequence shown here is derived from an EMBL/GenBank/DDBJ whole genome shotgun (WGS) entry which is preliminary data.</text>
</comment>